<protein>
    <submittedName>
        <fullName evidence="1">Uncharacterized protein</fullName>
    </submittedName>
</protein>
<comment type="caution">
    <text evidence="1">The sequence shown here is derived from an EMBL/GenBank/DDBJ whole genome shotgun (WGS) entry which is preliminary data.</text>
</comment>
<evidence type="ECO:0000313" key="2">
    <source>
        <dbReference type="Proteomes" id="UP001054837"/>
    </source>
</evidence>
<reference evidence="1 2" key="1">
    <citation type="submission" date="2021-06" db="EMBL/GenBank/DDBJ databases">
        <title>Caerostris darwini draft genome.</title>
        <authorList>
            <person name="Kono N."/>
            <person name="Arakawa K."/>
        </authorList>
    </citation>
    <scope>NUCLEOTIDE SEQUENCE [LARGE SCALE GENOMIC DNA]</scope>
</reference>
<dbReference type="AlphaFoldDB" id="A0AAV4V283"/>
<dbReference type="EMBL" id="BPLQ01012312">
    <property type="protein sequence ID" value="GIY64341.1"/>
    <property type="molecule type" value="Genomic_DNA"/>
</dbReference>
<organism evidence="1 2">
    <name type="scientific">Caerostris darwini</name>
    <dbReference type="NCBI Taxonomy" id="1538125"/>
    <lineage>
        <taxon>Eukaryota</taxon>
        <taxon>Metazoa</taxon>
        <taxon>Ecdysozoa</taxon>
        <taxon>Arthropoda</taxon>
        <taxon>Chelicerata</taxon>
        <taxon>Arachnida</taxon>
        <taxon>Araneae</taxon>
        <taxon>Araneomorphae</taxon>
        <taxon>Entelegynae</taxon>
        <taxon>Araneoidea</taxon>
        <taxon>Araneidae</taxon>
        <taxon>Caerostris</taxon>
    </lineage>
</organism>
<name>A0AAV4V283_9ARAC</name>
<sequence length="92" mass="10265">MLDKFLSLPAPTHSTTLSHTVECWNLFSQTRKHASSPLYSRVLWLLHQSGGSQIPPVEILSLHTLAHTHTLSHPSLSRCVASIDETVNRIID</sequence>
<accession>A0AAV4V283</accession>
<proteinExistence type="predicted"/>
<keyword evidence="2" id="KW-1185">Reference proteome</keyword>
<dbReference type="Proteomes" id="UP001054837">
    <property type="component" value="Unassembled WGS sequence"/>
</dbReference>
<gene>
    <name evidence="1" type="ORF">CDAR_52261</name>
</gene>
<evidence type="ECO:0000313" key="1">
    <source>
        <dbReference type="EMBL" id="GIY64341.1"/>
    </source>
</evidence>